<dbReference type="AlphaFoldDB" id="A0A6P3ILW8"/>
<dbReference type="GeneID" id="104999220"/>
<feature type="region of interest" description="Disordered" evidence="1">
    <location>
        <begin position="40"/>
        <end position="85"/>
    </location>
</feature>
<name>A0A6P3ILW8_BISBB</name>
<dbReference type="Proteomes" id="UP000515208">
    <property type="component" value="Unplaced"/>
</dbReference>
<evidence type="ECO:0000256" key="1">
    <source>
        <dbReference type="SAM" id="MobiDB-lite"/>
    </source>
</evidence>
<reference evidence="3" key="1">
    <citation type="submission" date="2025-08" db="UniProtKB">
        <authorList>
            <consortium name="RefSeq"/>
        </authorList>
    </citation>
    <scope>IDENTIFICATION</scope>
    <source>
        <tissue evidence="3">Blood</tissue>
    </source>
</reference>
<protein>
    <submittedName>
        <fullName evidence="3">Uncharacterized protein LOC104999220</fullName>
    </submittedName>
</protein>
<dbReference type="RefSeq" id="XP_010853034.1">
    <property type="nucleotide sequence ID" value="XM_010854732.1"/>
</dbReference>
<accession>A0A6P3ILW8</accession>
<organism evidence="2 3">
    <name type="scientific">Bison bison bison</name>
    <name type="common">North American plains bison</name>
    <dbReference type="NCBI Taxonomy" id="43346"/>
    <lineage>
        <taxon>Eukaryota</taxon>
        <taxon>Metazoa</taxon>
        <taxon>Chordata</taxon>
        <taxon>Craniata</taxon>
        <taxon>Vertebrata</taxon>
        <taxon>Euteleostomi</taxon>
        <taxon>Mammalia</taxon>
        <taxon>Eutheria</taxon>
        <taxon>Laurasiatheria</taxon>
        <taxon>Artiodactyla</taxon>
        <taxon>Ruminantia</taxon>
        <taxon>Pecora</taxon>
        <taxon>Bovidae</taxon>
        <taxon>Bovinae</taxon>
        <taxon>Bison</taxon>
    </lineage>
</organism>
<evidence type="ECO:0000313" key="2">
    <source>
        <dbReference type="Proteomes" id="UP000515208"/>
    </source>
</evidence>
<dbReference type="KEGG" id="bbis:104999220"/>
<gene>
    <name evidence="3" type="primary">LOC104999220</name>
</gene>
<keyword evidence="2" id="KW-1185">Reference proteome</keyword>
<sequence length="209" mass="22363">MVTASLGSVLPFPELAVTQGHCVGFRAATRSRNVPAVYGSASLTRSRKPGARPPTQQSTPTRMAVGGARVPPAQSRAPGGPAAPKAFLHQHPRKDGTGPFRKLCCCTCSGWAFLWVPRLWVRGTGCNDHCPADLTTAELRLHTQDAASPQLPPAQPCAPSSTAYPRRGLYHEHHWSSPSLLDAEKESPLLCPGNRSTTGRAGRASWLCR</sequence>
<proteinExistence type="predicted"/>
<evidence type="ECO:0000313" key="3">
    <source>
        <dbReference type="RefSeq" id="XP_010853034.1"/>
    </source>
</evidence>